<evidence type="ECO:0000313" key="2">
    <source>
        <dbReference type="EMBL" id="JAD29072.1"/>
    </source>
</evidence>
<feature type="region of interest" description="Disordered" evidence="1">
    <location>
        <begin position="26"/>
        <end position="55"/>
    </location>
</feature>
<dbReference type="AlphaFoldDB" id="A0A0A8Z2J9"/>
<proteinExistence type="predicted"/>
<dbReference type="EMBL" id="GBRH01268823">
    <property type="protein sequence ID" value="JAD29072.1"/>
    <property type="molecule type" value="Transcribed_RNA"/>
</dbReference>
<reference evidence="2" key="2">
    <citation type="journal article" date="2015" name="Data Brief">
        <title>Shoot transcriptome of the giant reed, Arundo donax.</title>
        <authorList>
            <person name="Barrero R.A."/>
            <person name="Guerrero F.D."/>
            <person name="Moolhuijzen P."/>
            <person name="Goolsby J.A."/>
            <person name="Tidwell J."/>
            <person name="Bellgard S.E."/>
            <person name="Bellgard M.I."/>
        </authorList>
    </citation>
    <scope>NUCLEOTIDE SEQUENCE</scope>
    <source>
        <tissue evidence="2">Shoot tissue taken approximately 20 cm above the soil surface</tissue>
    </source>
</reference>
<reference evidence="2" key="1">
    <citation type="submission" date="2014-09" db="EMBL/GenBank/DDBJ databases">
        <authorList>
            <person name="Magalhaes I.L.F."/>
            <person name="Oliveira U."/>
            <person name="Santos F.R."/>
            <person name="Vidigal T.H.D.A."/>
            <person name="Brescovit A.D."/>
            <person name="Santos A.J."/>
        </authorList>
    </citation>
    <scope>NUCLEOTIDE SEQUENCE</scope>
    <source>
        <tissue evidence="2">Shoot tissue taken approximately 20 cm above the soil surface</tissue>
    </source>
</reference>
<accession>A0A0A8Z2J9</accession>
<sequence length="89" mass="9589">MSITNQSRRSAVRRCGARSSSCCWGRAGRTGGATAPPLTWTAGTPGRTEHNERGYRRTERVISAGTGHAKLDLPVLPGRQCHEAVESQI</sequence>
<evidence type="ECO:0000256" key="1">
    <source>
        <dbReference type="SAM" id="MobiDB-lite"/>
    </source>
</evidence>
<name>A0A0A8Z2J9_ARUDO</name>
<protein>
    <submittedName>
        <fullName evidence="2">Uncharacterized protein</fullName>
    </submittedName>
</protein>
<organism evidence="2">
    <name type="scientific">Arundo donax</name>
    <name type="common">Giant reed</name>
    <name type="synonym">Donax arundinaceus</name>
    <dbReference type="NCBI Taxonomy" id="35708"/>
    <lineage>
        <taxon>Eukaryota</taxon>
        <taxon>Viridiplantae</taxon>
        <taxon>Streptophyta</taxon>
        <taxon>Embryophyta</taxon>
        <taxon>Tracheophyta</taxon>
        <taxon>Spermatophyta</taxon>
        <taxon>Magnoliopsida</taxon>
        <taxon>Liliopsida</taxon>
        <taxon>Poales</taxon>
        <taxon>Poaceae</taxon>
        <taxon>PACMAD clade</taxon>
        <taxon>Arundinoideae</taxon>
        <taxon>Arundineae</taxon>
        <taxon>Arundo</taxon>
    </lineage>
</organism>